<evidence type="ECO:0000256" key="2">
    <source>
        <dbReference type="ARBA" id="ARBA00022692"/>
    </source>
</evidence>
<evidence type="ECO:0000256" key="5">
    <source>
        <dbReference type="SAM" id="Phobius"/>
    </source>
</evidence>
<reference evidence="6" key="1">
    <citation type="journal article" date="2023" name="Comput. Struct. Biotechnol. J.">
        <title>Discovery of a novel marine Bacteroidetes with a rich repertoire of carbohydrate-active enzymes.</title>
        <authorList>
            <person name="Chen B."/>
            <person name="Liu G."/>
            <person name="Chen Q."/>
            <person name="Wang H."/>
            <person name="Liu L."/>
            <person name="Tang K."/>
        </authorList>
    </citation>
    <scope>NUCLEOTIDE SEQUENCE</scope>
    <source>
        <strain evidence="6">TK19036</strain>
    </source>
</reference>
<sequence length="127" mass="13493">MKTSHSSAIPAFYWVTTIIVAVAFLLSGVGNLLRVEHIMQDMAHLGYPSYFPGLLGSWKVLGAVAILIPGFSVLKEWAYAGMMFDLTGAAFSRAAAGDSAIMILIPLGIAGLVVASRALYPARLISH</sequence>
<evidence type="ECO:0000313" key="6">
    <source>
        <dbReference type="EMBL" id="WKN37511.1"/>
    </source>
</evidence>
<evidence type="ECO:0000256" key="1">
    <source>
        <dbReference type="ARBA" id="ARBA00004141"/>
    </source>
</evidence>
<reference evidence="6" key="2">
    <citation type="journal article" date="2024" name="Antonie Van Leeuwenhoek">
        <title>Roseihalotalea indica gen. nov., sp. nov., a halophilic Bacteroidetes from mesopelagic Southwest Indian Ocean with higher carbohydrate metabolic potential.</title>
        <authorList>
            <person name="Chen B."/>
            <person name="Zhang M."/>
            <person name="Lin D."/>
            <person name="Ye J."/>
            <person name="Tang K."/>
        </authorList>
    </citation>
    <scope>NUCLEOTIDE SEQUENCE</scope>
    <source>
        <strain evidence="6">TK19036</strain>
    </source>
</reference>
<feature type="transmembrane region" description="Helical" evidence="5">
    <location>
        <begin position="12"/>
        <end position="33"/>
    </location>
</feature>
<dbReference type="InterPro" id="IPR016944">
    <property type="entry name" value="UCP030066"/>
</dbReference>
<feature type="transmembrane region" description="Helical" evidence="5">
    <location>
        <begin position="54"/>
        <end position="74"/>
    </location>
</feature>
<dbReference type="InterPro" id="IPR032808">
    <property type="entry name" value="DoxX"/>
</dbReference>
<evidence type="ECO:0000256" key="3">
    <source>
        <dbReference type="ARBA" id="ARBA00022989"/>
    </source>
</evidence>
<accession>A0AA49JEN3</accession>
<organism evidence="6">
    <name type="scientific">Roseihalotalea indica</name>
    <dbReference type="NCBI Taxonomy" id="2867963"/>
    <lineage>
        <taxon>Bacteria</taxon>
        <taxon>Pseudomonadati</taxon>
        <taxon>Bacteroidota</taxon>
        <taxon>Cytophagia</taxon>
        <taxon>Cytophagales</taxon>
        <taxon>Catalimonadaceae</taxon>
        <taxon>Roseihalotalea</taxon>
    </lineage>
</organism>
<dbReference type="Pfam" id="PF13564">
    <property type="entry name" value="DoxX_2"/>
    <property type="match status" value="1"/>
</dbReference>
<dbReference type="AlphaFoldDB" id="A0AA49JEN3"/>
<dbReference type="EMBL" id="CP120682">
    <property type="protein sequence ID" value="WKN37511.1"/>
    <property type="molecule type" value="Genomic_DNA"/>
</dbReference>
<dbReference type="GO" id="GO:0016020">
    <property type="term" value="C:membrane"/>
    <property type="evidence" value="ECO:0007669"/>
    <property type="project" value="UniProtKB-SubCell"/>
</dbReference>
<evidence type="ECO:0000256" key="4">
    <source>
        <dbReference type="ARBA" id="ARBA00023136"/>
    </source>
</evidence>
<keyword evidence="4 5" id="KW-0472">Membrane</keyword>
<keyword evidence="2 5" id="KW-0812">Transmembrane</keyword>
<dbReference type="PIRSF" id="PIRSF030066">
    <property type="entry name" value="UCP030066"/>
    <property type="match status" value="1"/>
</dbReference>
<keyword evidence="3 5" id="KW-1133">Transmembrane helix</keyword>
<protein>
    <submittedName>
        <fullName evidence="6">DoxX family protein</fullName>
    </submittedName>
</protein>
<proteinExistence type="predicted"/>
<name>A0AA49JEN3_9BACT</name>
<comment type="subcellular location">
    <subcellularLocation>
        <location evidence="1">Membrane</location>
        <topology evidence="1">Multi-pass membrane protein</topology>
    </subcellularLocation>
</comment>
<gene>
    <name evidence="6" type="ORF">K4G66_02155</name>
</gene>
<feature type="transmembrane region" description="Helical" evidence="5">
    <location>
        <begin position="100"/>
        <end position="120"/>
    </location>
</feature>